<feature type="domain" description="Solute-binding protein family 3/N-terminal" evidence="6">
    <location>
        <begin position="26"/>
        <end position="152"/>
    </location>
</feature>
<dbReference type="GO" id="GO:0030313">
    <property type="term" value="C:cell envelope"/>
    <property type="evidence" value="ECO:0007669"/>
    <property type="project" value="UniProtKB-SubCell"/>
</dbReference>
<evidence type="ECO:0000256" key="3">
    <source>
        <dbReference type="ARBA" id="ARBA00022729"/>
    </source>
</evidence>
<organism evidence="7 8">
    <name type="scientific">SAR324 cluster bacterium</name>
    <dbReference type="NCBI Taxonomy" id="2024889"/>
    <lineage>
        <taxon>Bacteria</taxon>
        <taxon>Deltaproteobacteria</taxon>
        <taxon>SAR324 cluster</taxon>
    </lineage>
</organism>
<proteinExistence type="inferred from homology"/>
<feature type="signal peptide" evidence="5">
    <location>
        <begin position="1"/>
        <end position="21"/>
    </location>
</feature>
<dbReference type="EMBL" id="QNZI01000217">
    <property type="protein sequence ID" value="RTZ83344.1"/>
    <property type="molecule type" value="Genomic_DNA"/>
</dbReference>
<dbReference type="SMART" id="SM00062">
    <property type="entry name" value="PBPb"/>
    <property type="match status" value="1"/>
</dbReference>
<evidence type="ECO:0000256" key="2">
    <source>
        <dbReference type="ARBA" id="ARBA00010333"/>
    </source>
</evidence>
<dbReference type="InterPro" id="IPR001638">
    <property type="entry name" value="Solute-binding_3/MltF_N"/>
</dbReference>
<feature type="non-terminal residue" evidence="7">
    <location>
        <position position="152"/>
    </location>
</feature>
<dbReference type="PROSITE" id="PS01039">
    <property type="entry name" value="SBP_BACTERIAL_3"/>
    <property type="match status" value="1"/>
</dbReference>
<gene>
    <name evidence="7" type="ORF">DSY94_08490</name>
</gene>
<dbReference type="Pfam" id="PF00497">
    <property type="entry name" value="SBP_bac_3"/>
    <property type="match status" value="1"/>
</dbReference>
<comment type="similarity">
    <text evidence="2 4">Belongs to the bacterial solute-binding protein 3 family.</text>
</comment>
<dbReference type="AlphaFoldDB" id="A0A432GHT6"/>
<evidence type="ECO:0000256" key="5">
    <source>
        <dbReference type="SAM" id="SignalP"/>
    </source>
</evidence>
<dbReference type="PANTHER" id="PTHR35936">
    <property type="entry name" value="MEMBRANE-BOUND LYTIC MUREIN TRANSGLYCOSYLASE F"/>
    <property type="match status" value="1"/>
</dbReference>
<dbReference type="Gene3D" id="3.40.190.10">
    <property type="entry name" value="Periplasmic binding protein-like II"/>
    <property type="match status" value="1"/>
</dbReference>
<reference evidence="7 8" key="1">
    <citation type="submission" date="2018-06" db="EMBL/GenBank/DDBJ databases">
        <title>Combined omics and stable isotope probing to characterize newly discovered Mariana Back-Arc vent microbial communities.</title>
        <authorList>
            <person name="Trembath-Reichert E."/>
            <person name="Huber J.A."/>
        </authorList>
    </citation>
    <scope>NUCLEOTIDE SEQUENCE [LARGE SCALE GENOMIC DNA]</scope>
    <source>
        <strain evidence="7">MAG 24</strain>
    </source>
</reference>
<comment type="subcellular location">
    <subcellularLocation>
        <location evidence="1">Cell envelope</location>
    </subcellularLocation>
</comment>
<dbReference type="Proteomes" id="UP000287176">
    <property type="component" value="Unassembled WGS sequence"/>
</dbReference>
<accession>A0A432GHT6</accession>
<name>A0A432GHT6_9DELT</name>
<keyword evidence="3 5" id="KW-0732">Signal</keyword>
<evidence type="ECO:0000256" key="1">
    <source>
        <dbReference type="ARBA" id="ARBA00004196"/>
    </source>
</evidence>
<feature type="chain" id="PRO_5019290870" evidence="5">
    <location>
        <begin position="22"/>
        <end position="152"/>
    </location>
</feature>
<dbReference type="SUPFAM" id="SSF53850">
    <property type="entry name" value="Periplasmic binding protein-like II"/>
    <property type="match status" value="1"/>
</dbReference>
<evidence type="ECO:0000313" key="8">
    <source>
        <dbReference type="Proteomes" id="UP000287176"/>
    </source>
</evidence>
<evidence type="ECO:0000256" key="4">
    <source>
        <dbReference type="RuleBase" id="RU003744"/>
    </source>
</evidence>
<dbReference type="InterPro" id="IPR018313">
    <property type="entry name" value="SBP_3_CS"/>
</dbReference>
<evidence type="ECO:0000259" key="6">
    <source>
        <dbReference type="SMART" id="SM00062"/>
    </source>
</evidence>
<comment type="caution">
    <text evidence="7">The sequence shown here is derived from an EMBL/GenBank/DDBJ whole genome shotgun (WGS) entry which is preliminary data.</text>
</comment>
<evidence type="ECO:0000313" key="7">
    <source>
        <dbReference type="EMBL" id="RTZ83344.1"/>
    </source>
</evidence>
<sequence length="152" mass="16445">MKKLIAVAVVAMMILGTSVSANEWNKIRIGVEGAYPPFSKVEKDGTLVGFDIDIAMALCEEIGAECVLVPQDWDGIIPALLARKYDAIIASMSITEERKKKVAFSGKYYNTPAKFARKKGSGITISKAGMKGKKVGVQRATTHDNFITAEFG</sequence>
<dbReference type="PANTHER" id="PTHR35936:SF17">
    <property type="entry name" value="ARGININE-BINDING EXTRACELLULAR PROTEIN ARTP"/>
    <property type="match status" value="1"/>
</dbReference>
<protein>
    <submittedName>
        <fullName evidence="7">ABC transporter substrate-binding protein</fullName>
    </submittedName>
</protein>